<gene>
    <name evidence="1" type="ORF">S06H3_22601</name>
</gene>
<proteinExistence type="predicted"/>
<evidence type="ECO:0000313" key="1">
    <source>
        <dbReference type="EMBL" id="GAI02298.1"/>
    </source>
</evidence>
<sequence>VEVLELQEQGFSRVARYACKEKAPLKSPLLAGLSIDLEKVF</sequence>
<protein>
    <submittedName>
        <fullName evidence="1">Uncharacterized protein</fullName>
    </submittedName>
</protein>
<name>X1K6U7_9ZZZZ</name>
<accession>X1K6U7</accession>
<reference evidence="1" key="1">
    <citation type="journal article" date="2014" name="Front. Microbiol.">
        <title>High frequency of phylogenetically diverse reductive dehalogenase-homologous genes in deep subseafloor sedimentary metagenomes.</title>
        <authorList>
            <person name="Kawai M."/>
            <person name="Futagami T."/>
            <person name="Toyoda A."/>
            <person name="Takaki Y."/>
            <person name="Nishi S."/>
            <person name="Hori S."/>
            <person name="Arai W."/>
            <person name="Tsubouchi T."/>
            <person name="Morono Y."/>
            <person name="Uchiyama I."/>
            <person name="Ito T."/>
            <person name="Fujiyama A."/>
            <person name="Inagaki F."/>
            <person name="Takami H."/>
        </authorList>
    </citation>
    <scope>NUCLEOTIDE SEQUENCE</scope>
    <source>
        <strain evidence="1">Expedition CK06-06</strain>
    </source>
</reference>
<dbReference type="AlphaFoldDB" id="X1K6U7"/>
<dbReference type="EMBL" id="BARV01012111">
    <property type="protein sequence ID" value="GAI02298.1"/>
    <property type="molecule type" value="Genomic_DNA"/>
</dbReference>
<feature type="non-terminal residue" evidence="1">
    <location>
        <position position="1"/>
    </location>
</feature>
<comment type="caution">
    <text evidence="1">The sequence shown here is derived from an EMBL/GenBank/DDBJ whole genome shotgun (WGS) entry which is preliminary data.</text>
</comment>
<organism evidence="1">
    <name type="scientific">marine sediment metagenome</name>
    <dbReference type="NCBI Taxonomy" id="412755"/>
    <lineage>
        <taxon>unclassified sequences</taxon>
        <taxon>metagenomes</taxon>
        <taxon>ecological metagenomes</taxon>
    </lineage>
</organism>